<proteinExistence type="predicted"/>
<dbReference type="PROSITE" id="PS50240">
    <property type="entry name" value="TRYPSIN_DOM"/>
    <property type="match status" value="1"/>
</dbReference>
<dbReference type="InterPro" id="IPR033116">
    <property type="entry name" value="TRYPSIN_SER"/>
</dbReference>
<keyword evidence="10" id="KW-1185">Reference proteome</keyword>
<dbReference type="InterPro" id="IPR018114">
    <property type="entry name" value="TRYPSIN_HIS"/>
</dbReference>
<evidence type="ECO:0000256" key="2">
    <source>
        <dbReference type="ARBA" id="ARBA00022801"/>
    </source>
</evidence>
<feature type="signal peptide" evidence="7">
    <location>
        <begin position="1"/>
        <end position="18"/>
    </location>
</feature>
<evidence type="ECO:0000313" key="9">
    <source>
        <dbReference type="EMBL" id="CAH0403522.1"/>
    </source>
</evidence>
<feature type="chain" id="PRO_5045705729" description="Peptidase S1 domain-containing protein" evidence="7">
    <location>
        <begin position="19"/>
        <end position="300"/>
    </location>
</feature>
<organism evidence="9 10">
    <name type="scientific">Chilo suppressalis</name>
    <name type="common">Asiatic rice borer moth</name>
    <dbReference type="NCBI Taxonomy" id="168631"/>
    <lineage>
        <taxon>Eukaryota</taxon>
        <taxon>Metazoa</taxon>
        <taxon>Ecdysozoa</taxon>
        <taxon>Arthropoda</taxon>
        <taxon>Hexapoda</taxon>
        <taxon>Insecta</taxon>
        <taxon>Pterygota</taxon>
        <taxon>Neoptera</taxon>
        <taxon>Endopterygota</taxon>
        <taxon>Lepidoptera</taxon>
        <taxon>Glossata</taxon>
        <taxon>Ditrysia</taxon>
        <taxon>Pyraloidea</taxon>
        <taxon>Crambidae</taxon>
        <taxon>Crambinae</taxon>
        <taxon>Chilo</taxon>
    </lineage>
</organism>
<evidence type="ECO:0000256" key="6">
    <source>
        <dbReference type="SAM" id="Phobius"/>
    </source>
</evidence>
<name>A0ABN8B5N4_CHISP</name>
<dbReference type="SMART" id="SM00020">
    <property type="entry name" value="Tryp_SPc"/>
    <property type="match status" value="1"/>
</dbReference>
<dbReference type="InterPro" id="IPR001254">
    <property type="entry name" value="Trypsin_dom"/>
</dbReference>
<reference evidence="9" key="1">
    <citation type="submission" date="2021-12" db="EMBL/GenBank/DDBJ databases">
        <authorList>
            <person name="King R."/>
        </authorList>
    </citation>
    <scope>NUCLEOTIDE SEQUENCE</scope>
</reference>
<evidence type="ECO:0000256" key="3">
    <source>
        <dbReference type="ARBA" id="ARBA00022825"/>
    </source>
</evidence>
<dbReference type="PANTHER" id="PTHR24264:SF83">
    <property type="entry name" value="COMPLEMENT FACTOR I"/>
    <property type="match status" value="1"/>
</dbReference>
<dbReference type="EMBL" id="OU963917">
    <property type="protein sequence ID" value="CAH0403522.1"/>
    <property type="molecule type" value="Genomic_DNA"/>
</dbReference>
<evidence type="ECO:0000256" key="1">
    <source>
        <dbReference type="ARBA" id="ARBA00022670"/>
    </source>
</evidence>
<dbReference type="PRINTS" id="PR00722">
    <property type="entry name" value="CHYMOTRYPSIN"/>
</dbReference>
<evidence type="ECO:0000256" key="4">
    <source>
        <dbReference type="ARBA" id="ARBA00023157"/>
    </source>
</evidence>
<evidence type="ECO:0000259" key="8">
    <source>
        <dbReference type="PROSITE" id="PS50240"/>
    </source>
</evidence>
<accession>A0ABN8B5N4</accession>
<keyword evidence="7" id="KW-0732">Signal</keyword>
<evidence type="ECO:0000256" key="5">
    <source>
        <dbReference type="RuleBase" id="RU363034"/>
    </source>
</evidence>
<sequence>MCRYTVSIFTFMYLLCQAICLAAPQIDATAGKSVRIIGGNSTTIEKFPYAVQVNENNRLICGGSLVSQRCVLSAAHCFVSRDKLTPNVRLYSARVGSAALNTGGSVHQLVTIVIHDQYNYNTEENDIAVMVLRANVTLSISVMLVQLPLPGLMVPDNATLMHIGWGRTQVDGDLAQVLNMVAVRKVNHQICASQYELLDLRVSTNMICAGLLGTGGADACQGDSGGPLIYQYGDMTIVVGVTSWGQECGDPNFPGVSARVANYTDWINEQIVKYNASPLLSTVNVLVLLASLVASMVVLK</sequence>
<dbReference type="CDD" id="cd00190">
    <property type="entry name" value="Tryp_SPc"/>
    <property type="match status" value="1"/>
</dbReference>
<dbReference type="Pfam" id="PF00089">
    <property type="entry name" value="Trypsin"/>
    <property type="match status" value="1"/>
</dbReference>
<dbReference type="SUPFAM" id="SSF50494">
    <property type="entry name" value="Trypsin-like serine proteases"/>
    <property type="match status" value="1"/>
</dbReference>
<dbReference type="InterPro" id="IPR050127">
    <property type="entry name" value="Serine_Proteases_S1"/>
</dbReference>
<dbReference type="Proteomes" id="UP001153292">
    <property type="component" value="Chromosome 24"/>
</dbReference>
<dbReference type="PANTHER" id="PTHR24264">
    <property type="entry name" value="TRYPSIN-RELATED"/>
    <property type="match status" value="1"/>
</dbReference>
<feature type="domain" description="Peptidase S1" evidence="8">
    <location>
        <begin position="36"/>
        <end position="272"/>
    </location>
</feature>
<keyword evidence="1 5" id="KW-0645">Protease</keyword>
<keyword evidence="2 5" id="KW-0378">Hydrolase</keyword>
<keyword evidence="6" id="KW-0812">Transmembrane</keyword>
<keyword evidence="6" id="KW-0472">Membrane</keyword>
<dbReference type="PROSITE" id="PS00135">
    <property type="entry name" value="TRYPSIN_SER"/>
    <property type="match status" value="1"/>
</dbReference>
<keyword evidence="4" id="KW-1015">Disulfide bond</keyword>
<gene>
    <name evidence="9" type="ORF">CHILSU_LOCUS6797</name>
</gene>
<dbReference type="InterPro" id="IPR009003">
    <property type="entry name" value="Peptidase_S1_PA"/>
</dbReference>
<keyword evidence="3 5" id="KW-0720">Serine protease</keyword>
<evidence type="ECO:0000313" key="10">
    <source>
        <dbReference type="Proteomes" id="UP001153292"/>
    </source>
</evidence>
<dbReference type="PROSITE" id="PS00134">
    <property type="entry name" value="TRYPSIN_HIS"/>
    <property type="match status" value="1"/>
</dbReference>
<dbReference type="InterPro" id="IPR043504">
    <property type="entry name" value="Peptidase_S1_PA_chymotrypsin"/>
</dbReference>
<evidence type="ECO:0000256" key="7">
    <source>
        <dbReference type="SAM" id="SignalP"/>
    </source>
</evidence>
<dbReference type="Gene3D" id="2.40.10.10">
    <property type="entry name" value="Trypsin-like serine proteases"/>
    <property type="match status" value="1"/>
</dbReference>
<keyword evidence="6" id="KW-1133">Transmembrane helix</keyword>
<dbReference type="InterPro" id="IPR001314">
    <property type="entry name" value="Peptidase_S1A"/>
</dbReference>
<feature type="transmembrane region" description="Helical" evidence="6">
    <location>
        <begin position="279"/>
        <end position="299"/>
    </location>
</feature>
<protein>
    <recommendedName>
        <fullName evidence="8">Peptidase S1 domain-containing protein</fullName>
    </recommendedName>
</protein>